<evidence type="ECO:0000313" key="3">
    <source>
        <dbReference type="Proteomes" id="UP000054166"/>
    </source>
</evidence>
<feature type="compositionally biased region" description="Gly residues" evidence="1">
    <location>
        <begin position="11"/>
        <end position="23"/>
    </location>
</feature>
<organism evidence="2 3">
    <name type="scientific">Piloderma croceum (strain F 1598)</name>
    <dbReference type="NCBI Taxonomy" id="765440"/>
    <lineage>
        <taxon>Eukaryota</taxon>
        <taxon>Fungi</taxon>
        <taxon>Dikarya</taxon>
        <taxon>Basidiomycota</taxon>
        <taxon>Agaricomycotina</taxon>
        <taxon>Agaricomycetes</taxon>
        <taxon>Agaricomycetidae</taxon>
        <taxon>Atheliales</taxon>
        <taxon>Atheliaceae</taxon>
        <taxon>Piloderma</taxon>
    </lineage>
</organism>
<feature type="compositionally biased region" description="Low complexity" evidence="1">
    <location>
        <begin position="74"/>
        <end position="83"/>
    </location>
</feature>
<feature type="region of interest" description="Disordered" evidence="1">
    <location>
        <begin position="1"/>
        <end position="108"/>
    </location>
</feature>
<dbReference type="Proteomes" id="UP000054166">
    <property type="component" value="Unassembled WGS sequence"/>
</dbReference>
<dbReference type="AlphaFoldDB" id="A0A0C3G4Z0"/>
<evidence type="ECO:0000256" key="1">
    <source>
        <dbReference type="SAM" id="MobiDB-lite"/>
    </source>
</evidence>
<name>A0A0C3G4Z0_PILCF</name>
<dbReference type="EMBL" id="KN832971">
    <property type="protein sequence ID" value="KIM91330.1"/>
    <property type="molecule type" value="Genomic_DNA"/>
</dbReference>
<proteinExistence type="predicted"/>
<protein>
    <submittedName>
        <fullName evidence="2">Uncharacterized protein</fullName>
    </submittedName>
</protein>
<evidence type="ECO:0000313" key="2">
    <source>
        <dbReference type="EMBL" id="KIM91330.1"/>
    </source>
</evidence>
<gene>
    <name evidence="2" type="ORF">PILCRDRAFT_125877</name>
</gene>
<dbReference type="InParanoid" id="A0A0C3G4Z0"/>
<reference evidence="3" key="2">
    <citation type="submission" date="2015-01" db="EMBL/GenBank/DDBJ databases">
        <title>Evolutionary Origins and Diversification of the Mycorrhizal Mutualists.</title>
        <authorList>
            <consortium name="DOE Joint Genome Institute"/>
            <consortium name="Mycorrhizal Genomics Consortium"/>
            <person name="Kohler A."/>
            <person name="Kuo A."/>
            <person name="Nagy L.G."/>
            <person name="Floudas D."/>
            <person name="Copeland A."/>
            <person name="Barry K.W."/>
            <person name="Cichocki N."/>
            <person name="Veneault-Fourrey C."/>
            <person name="LaButti K."/>
            <person name="Lindquist E.A."/>
            <person name="Lipzen A."/>
            <person name="Lundell T."/>
            <person name="Morin E."/>
            <person name="Murat C."/>
            <person name="Riley R."/>
            <person name="Ohm R."/>
            <person name="Sun H."/>
            <person name="Tunlid A."/>
            <person name="Henrissat B."/>
            <person name="Grigoriev I.V."/>
            <person name="Hibbett D.S."/>
            <person name="Martin F."/>
        </authorList>
    </citation>
    <scope>NUCLEOTIDE SEQUENCE [LARGE SCALE GENOMIC DNA]</scope>
    <source>
        <strain evidence="3">F 1598</strain>
    </source>
</reference>
<accession>A0A0C3G4Z0</accession>
<reference evidence="2 3" key="1">
    <citation type="submission" date="2014-04" db="EMBL/GenBank/DDBJ databases">
        <authorList>
            <consortium name="DOE Joint Genome Institute"/>
            <person name="Kuo A."/>
            <person name="Tarkka M."/>
            <person name="Buscot F."/>
            <person name="Kohler A."/>
            <person name="Nagy L.G."/>
            <person name="Floudas D."/>
            <person name="Copeland A."/>
            <person name="Barry K.W."/>
            <person name="Cichocki N."/>
            <person name="Veneault-Fourrey C."/>
            <person name="LaButti K."/>
            <person name="Lindquist E.A."/>
            <person name="Lipzen A."/>
            <person name="Lundell T."/>
            <person name="Morin E."/>
            <person name="Murat C."/>
            <person name="Sun H."/>
            <person name="Tunlid A."/>
            <person name="Henrissat B."/>
            <person name="Grigoriev I.V."/>
            <person name="Hibbett D.S."/>
            <person name="Martin F."/>
            <person name="Nordberg H.P."/>
            <person name="Cantor M.N."/>
            <person name="Hua S.X."/>
        </authorList>
    </citation>
    <scope>NUCLEOTIDE SEQUENCE [LARGE SCALE GENOMIC DNA]</scope>
    <source>
        <strain evidence="2 3">F 1598</strain>
    </source>
</reference>
<keyword evidence="3" id="KW-1185">Reference proteome</keyword>
<dbReference type="HOGENOM" id="CLU_2197909_0_0_1"/>
<sequence length="108" mass="10926">MVGARHVRGGSDPGPGIGGGTGMGVLRTRLSRLSEVGEERDVDDLGGGGIDLGGARNRNESEEGGVKFVRVAEGSSGSGSRRSALAPPPSYRTAPSTSGKSRRSYVAA</sequence>